<reference evidence="1" key="1">
    <citation type="submission" date="2020-08" db="EMBL/GenBank/DDBJ databases">
        <title>Genome public.</title>
        <authorList>
            <person name="Liu C."/>
            <person name="Sun Q."/>
        </authorList>
    </citation>
    <scope>NUCLEOTIDE SEQUENCE</scope>
    <source>
        <strain evidence="1">NSJ-28</strain>
    </source>
</reference>
<protein>
    <submittedName>
        <fullName evidence="1">Helix-turn-helix domain-containing protein</fullName>
    </submittedName>
</protein>
<keyword evidence="2" id="KW-1185">Reference proteome</keyword>
<dbReference type="RefSeq" id="WP_186950366.1">
    <property type="nucleotide sequence ID" value="NZ_JACOPL010000022.1"/>
</dbReference>
<gene>
    <name evidence="1" type="ORF">H8S45_14475</name>
</gene>
<evidence type="ECO:0000313" key="2">
    <source>
        <dbReference type="Proteomes" id="UP000606499"/>
    </source>
</evidence>
<dbReference type="SUPFAM" id="SSF88659">
    <property type="entry name" value="Sigma3 and sigma4 domains of RNA polymerase sigma factors"/>
    <property type="match status" value="1"/>
</dbReference>
<name>A0A923RX04_9FIRM</name>
<comment type="caution">
    <text evidence="1">The sequence shown here is derived from an EMBL/GenBank/DDBJ whole genome shotgun (WGS) entry which is preliminary data.</text>
</comment>
<sequence length="129" mass="14190">MAARLTDKQRKKIVADYVELGSYNAVSKIHGVSRQTVKNIVTNDTDIRQKLQRKKEENTADIIAYMESKRGVVCEIIDKGLDVLNSEDKLAEATPAQITTALGTLIDKWTTTQEAGSGNDNGVKVIIDV</sequence>
<dbReference type="EMBL" id="JACOPL010000022">
    <property type="protein sequence ID" value="MBC5726657.1"/>
    <property type="molecule type" value="Genomic_DNA"/>
</dbReference>
<dbReference type="Proteomes" id="UP000606499">
    <property type="component" value="Unassembled WGS sequence"/>
</dbReference>
<dbReference type="AlphaFoldDB" id="A0A923RX04"/>
<dbReference type="InterPro" id="IPR013324">
    <property type="entry name" value="RNA_pol_sigma_r3/r4-like"/>
</dbReference>
<accession>A0A923RX04</accession>
<evidence type="ECO:0000313" key="1">
    <source>
        <dbReference type="EMBL" id="MBC5726657.1"/>
    </source>
</evidence>
<proteinExistence type="predicted"/>
<organism evidence="1 2">
    <name type="scientific">Agathobaculum faecis</name>
    <dbReference type="NCBI Taxonomy" id="2763013"/>
    <lineage>
        <taxon>Bacteria</taxon>
        <taxon>Bacillati</taxon>
        <taxon>Bacillota</taxon>
        <taxon>Clostridia</taxon>
        <taxon>Eubacteriales</taxon>
        <taxon>Butyricicoccaceae</taxon>
        <taxon>Agathobaculum</taxon>
    </lineage>
</organism>